<dbReference type="EMBL" id="CAJNOQ010007345">
    <property type="protein sequence ID" value="CAF1165524.1"/>
    <property type="molecule type" value="Genomic_DNA"/>
</dbReference>
<comment type="caution">
    <text evidence="3">The sequence shown here is derived from an EMBL/GenBank/DDBJ whole genome shotgun (WGS) entry which is preliminary data.</text>
</comment>
<dbReference type="GO" id="GO:0006508">
    <property type="term" value="P:proteolysis"/>
    <property type="evidence" value="ECO:0007669"/>
    <property type="project" value="InterPro"/>
</dbReference>
<dbReference type="PANTHER" id="PTHR10454">
    <property type="entry name" value="CASPASE"/>
    <property type="match status" value="1"/>
</dbReference>
<proteinExistence type="inferred from homology"/>
<dbReference type="PROSITE" id="PS50208">
    <property type="entry name" value="CASPASE_P20"/>
    <property type="match status" value="1"/>
</dbReference>
<dbReference type="SMART" id="SM00115">
    <property type="entry name" value="CASc"/>
    <property type="match status" value="1"/>
</dbReference>
<feature type="domain" description="Caspase family p20" evidence="2">
    <location>
        <begin position="251"/>
        <end position="376"/>
    </location>
</feature>
<gene>
    <name evidence="3" type="ORF">GPM918_LOCUS21906</name>
    <name evidence="4" type="ORF">SRO942_LOCUS21904</name>
</gene>
<dbReference type="GO" id="GO:0004197">
    <property type="term" value="F:cysteine-type endopeptidase activity"/>
    <property type="evidence" value="ECO:0007669"/>
    <property type="project" value="InterPro"/>
</dbReference>
<dbReference type="PRINTS" id="PR00376">
    <property type="entry name" value="IL1BCENZYME"/>
</dbReference>
<dbReference type="EMBL" id="CAJOBC010007344">
    <property type="protein sequence ID" value="CAF3929181.1"/>
    <property type="molecule type" value="Genomic_DNA"/>
</dbReference>
<evidence type="ECO:0000259" key="2">
    <source>
        <dbReference type="PROSITE" id="PS50208"/>
    </source>
</evidence>
<accession>A0A814TVY8</accession>
<keyword evidence="5" id="KW-1185">Reference proteome</keyword>
<name>A0A814TVY8_9BILA</name>
<evidence type="ECO:0000313" key="4">
    <source>
        <dbReference type="EMBL" id="CAF3929181.1"/>
    </source>
</evidence>
<protein>
    <recommendedName>
        <fullName evidence="2">Caspase family p20 domain-containing protein</fullName>
    </recommendedName>
</protein>
<reference evidence="3" key="1">
    <citation type="submission" date="2021-02" db="EMBL/GenBank/DDBJ databases">
        <authorList>
            <person name="Nowell W R."/>
        </authorList>
    </citation>
    <scope>NUCLEOTIDE SEQUENCE</scope>
</reference>
<sequence>MFLSFDKSFQSNLITESDINDCIHALNKWDFDDTLDMAKYLLVADKKPLTINLDNEKNKELPAQFSSLLLDKNDKPFSSPALLRIVLLVMCNFKRTYLCNSEDDDGFFPVYIPKFQSFTYQINVHQEITYAYGLLLAAMDIELDSVKLDRIRIYYRMQITHRKSLLTVYETMLIHEKYLTLEQFFRRLEECYYLEEHLCKIHSMLKGFNEFITKYQHFLKSFLHEKLNIKKICATENKALNSVETSTNVLLNGLCVIVNISTIAGDPNPRRGSEKDVHLLENMFKEMDFSVKICKIDCTEEQFATELSDIKSNKDFSKYDCLVMFIMSHGKLNFIQTADGVEISIRDVVRYFNDKHDTIWKGKKRFFFIQACRSVNHECNITELWKQTYDVTGEDLSDNMLVAFSCNKEEEAKRKPEVGKIKLISKRDMIFIFQVILDVTAKYLDAAENILQKTRQGYMKLPKAERLSQSPEYLSRLNADYYFSPHSLIKKVQRSKQFDHLFLRRALYYFHTLVGENLFRRIDTYSDHTSTNAKNSNNIVRTLSSDDIYRKKRRSFLQKSMLNISNF</sequence>
<evidence type="ECO:0000256" key="1">
    <source>
        <dbReference type="ARBA" id="ARBA00010134"/>
    </source>
</evidence>
<dbReference type="InterPro" id="IPR001309">
    <property type="entry name" value="Pept_C14_p20"/>
</dbReference>
<dbReference type="InterPro" id="IPR029030">
    <property type="entry name" value="Caspase-like_dom_sf"/>
</dbReference>
<comment type="similarity">
    <text evidence="1">Belongs to the peptidase C14A family.</text>
</comment>
<dbReference type="Proteomes" id="UP000663829">
    <property type="component" value="Unassembled WGS sequence"/>
</dbReference>
<evidence type="ECO:0000313" key="3">
    <source>
        <dbReference type="EMBL" id="CAF1165524.1"/>
    </source>
</evidence>
<dbReference type="Pfam" id="PF00656">
    <property type="entry name" value="Peptidase_C14"/>
    <property type="match status" value="1"/>
</dbReference>
<dbReference type="Proteomes" id="UP000681722">
    <property type="component" value="Unassembled WGS sequence"/>
</dbReference>
<dbReference type="InterPro" id="IPR002398">
    <property type="entry name" value="Pept_C14"/>
</dbReference>
<dbReference type="SUPFAM" id="SSF52129">
    <property type="entry name" value="Caspase-like"/>
    <property type="match status" value="1"/>
</dbReference>
<evidence type="ECO:0000313" key="5">
    <source>
        <dbReference type="Proteomes" id="UP000663829"/>
    </source>
</evidence>
<dbReference type="Gene3D" id="3.40.50.1460">
    <property type="match status" value="1"/>
</dbReference>
<dbReference type="InterPro" id="IPR011600">
    <property type="entry name" value="Pept_C14_caspase"/>
</dbReference>
<dbReference type="OrthoDB" id="6114029at2759"/>
<dbReference type="InterPro" id="IPR015917">
    <property type="entry name" value="Pept_C14A"/>
</dbReference>
<organism evidence="3 5">
    <name type="scientific">Didymodactylos carnosus</name>
    <dbReference type="NCBI Taxonomy" id="1234261"/>
    <lineage>
        <taxon>Eukaryota</taxon>
        <taxon>Metazoa</taxon>
        <taxon>Spiralia</taxon>
        <taxon>Gnathifera</taxon>
        <taxon>Rotifera</taxon>
        <taxon>Eurotatoria</taxon>
        <taxon>Bdelloidea</taxon>
        <taxon>Philodinida</taxon>
        <taxon>Philodinidae</taxon>
        <taxon>Didymodactylos</taxon>
    </lineage>
</organism>
<dbReference type="AlphaFoldDB" id="A0A814TVY8"/>